<evidence type="ECO:0000256" key="1">
    <source>
        <dbReference type="SAM" id="Phobius"/>
    </source>
</evidence>
<feature type="transmembrane region" description="Helical" evidence="1">
    <location>
        <begin position="6"/>
        <end position="27"/>
    </location>
</feature>
<feature type="transmembrane region" description="Helical" evidence="1">
    <location>
        <begin position="393"/>
        <end position="412"/>
    </location>
</feature>
<proteinExistence type="predicted"/>
<dbReference type="RefSeq" id="WP_309262766.1">
    <property type="nucleotide sequence ID" value="NZ_JARUHG010000003.1"/>
</dbReference>
<comment type="caution">
    <text evidence="2">The sequence shown here is derived from an EMBL/GenBank/DDBJ whole genome shotgun (WGS) entry which is preliminary data.</text>
</comment>
<evidence type="ECO:0008006" key="4">
    <source>
        <dbReference type="Google" id="ProtNLM"/>
    </source>
</evidence>
<reference evidence="2 3" key="1">
    <citation type="submission" date="2023-04" db="EMBL/GenBank/DDBJ databases">
        <title>Lysobacter sp. strain UC isolated from soil sample.</title>
        <authorList>
            <person name="Choksket S."/>
            <person name="Harshvardhan F."/>
            <person name="Rana R."/>
            <person name="Patil P.B."/>
            <person name="Korpole S."/>
        </authorList>
    </citation>
    <scope>NUCLEOTIDE SEQUENCE [LARGE SCALE GENOMIC DNA]</scope>
    <source>
        <strain evidence="2 3">UC</strain>
    </source>
</reference>
<feature type="transmembrane region" description="Helical" evidence="1">
    <location>
        <begin position="364"/>
        <end position="381"/>
    </location>
</feature>
<feature type="transmembrane region" description="Helical" evidence="1">
    <location>
        <begin position="176"/>
        <end position="198"/>
    </location>
</feature>
<feature type="transmembrane region" description="Helical" evidence="1">
    <location>
        <begin position="270"/>
        <end position="292"/>
    </location>
</feature>
<keyword evidence="3" id="KW-1185">Reference proteome</keyword>
<feature type="transmembrane region" description="Helical" evidence="1">
    <location>
        <begin position="204"/>
        <end position="222"/>
    </location>
</feature>
<dbReference type="EMBL" id="JARUHG010000003">
    <property type="protein sequence ID" value="MDR0183634.1"/>
    <property type="molecule type" value="Genomic_DNA"/>
</dbReference>
<feature type="transmembrane region" description="Helical" evidence="1">
    <location>
        <begin position="144"/>
        <end position="164"/>
    </location>
</feature>
<name>A0ABU1CFB7_9GAMM</name>
<keyword evidence="1" id="KW-0812">Transmembrane</keyword>
<feature type="transmembrane region" description="Helical" evidence="1">
    <location>
        <begin position="313"/>
        <end position="332"/>
    </location>
</feature>
<feature type="transmembrane region" description="Helical" evidence="1">
    <location>
        <begin position="424"/>
        <end position="442"/>
    </location>
</feature>
<keyword evidence="1" id="KW-1133">Transmembrane helix</keyword>
<evidence type="ECO:0000313" key="2">
    <source>
        <dbReference type="EMBL" id="MDR0183634.1"/>
    </source>
</evidence>
<accession>A0ABU1CFB7</accession>
<keyword evidence="1" id="KW-0472">Membrane</keyword>
<feature type="transmembrane region" description="Helical" evidence="1">
    <location>
        <begin position="234"/>
        <end position="258"/>
    </location>
</feature>
<feature type="transmembrane region" description="Helical" evidence="1">
    <location>
        <begin position="39"/>
        <end position="58"/>
    </location>
</feature>
<gene>
    <name evidence="2" type="ORF">P8609_11750</name>
</gene>
<sequence length="698" mass="74746">MNLNLWLPAITAWTMVLTACCAAAVLGRMVTGVVLTKDAAGFVAAGAVASMVLAWLWLRMFGTNYLWLLQGDGNDLLYFFGGAAWASEYPQFVAQDGVSDAFNLGTCRMGAIIVGRDCPVYRGGTYTLMSLVGSLLPQATANQLRGGMGIVGPILVAAFTPLVWRADALRVSRWSIPRWLACTCLALLVGVSTGMVGAVANGNMGTAFGAAALAVLIAWACASADHPGLKAAGLGVAAGLAAHLYGEGAVYACFVAALGVLNDAVRTRRLHWIASGGVISLACFLLTENVLLLDLIESLLGIGGMVTAMKWRAWYLAASPITWFAAPFTGIQMDGAQLVHPLELAGGFVMAGGILLLGIRRSRWLVPVGLAFLTASLVLYLERTQYEYGEHKILQLLGPMWTTLLVGLSYRALASQSAATWERYCALVLIGVTGSVSAHFTWQAHAALLRRIPERALTLRFDDGIVDAIRAGDEIVVDPSAVMNTDRFIKQDYATMLAHVRHARVLLSKRVDDSIPPHTQFPRTDTFRRADSPDWLIRIRSADSTSVLNQDLPVQYASPGEYELISLKGKRPVVLSASGWYPCESGHCWTSGTYELEAFVPAACSMGELTVRQTLHAPPEAGLVDVSVNGVHLSKHPATPSGVLRIPLPRGWSTISVAPEWSVTSPSELGQSSDPRKLFAAIEGGNVRCIDAGPSQKR</sequence>
<feature type="transmembrane region" description="Helical" evidence="1">
    <location>
        <begin position="338"/>
        <end position="357"/>
    </location>
</feature>
<evidence type="ECO:0000313" key="3">
    <source>
        <dbReference type="Proteomes" id="UP001233535"/>
    </source>
</evidence>
<organism evidence="2 3">
    <name type="scientific">Lysobacter arvi</name>
    <dbReference type="NCBI Taxonomy" id="3038776"/>
    <lineage>
        <taxon>Bacteria</taxon>
        <taxon>Pseudomonadati</taxon>
        <taxon>Pseudomonadota</taxon>
        <taxon>Gammaproteobacteria</taxon>
        <taxon>Lysobacterales</taxon>
        <taxon>Lysobacteraceae</taxon>
        <taxon>Lysobacter</taxon>
    </lineage>
</organism>
<protein>
    <recommendedName>
        <fullName evidence="4">Glycosyltransferase RgtA/B/C/D-like domain-containing protein</fullName>
    </recommendedName>
</protein>
<dbReference type="Proteomes" id="UP001233535">
    <property type="component" value="Unassembled WGS sequence"/>
</dbReference>